<dbReference type="EMBL" id="FQ790337">
    <property type="protein sequence ID" value="CCD51503.1"/>
    <property type="molecule type" value="Genomic_DNA"/>
</dbReference>
<sequence>MRNNWLCAEKKKLGSREIDKGFLSLCDQTSVFAVQSIPDVPGAPQFVAEYAYGR</sequence>
<dbReference type="Proteomes" id="UP000008177">
    <property type="component" value="Unplaced contigs"/>
</dbReference>
<dbReference type="AlphaFoldDB" id="G2YIG6"/>
<dbReference type="HOGENOM" id="CLU_3050090_0_0_1"/>
<protein>
    <submittedName>
        <fullName evidence="1">Uncharacterized protein</fullName>
    </submittedName>
</protein>
<organism evidence="1 2">
    <name type="scientific">Botryotinia fuckeliana (strain T4)</name>
    <name type="common">Noble rot fungus</name>
    <name type="synonym">Botrytis cinerea</name>
    <dbReference type="NCBI Taxonomy" id="999810"/>
    <lineage>
        <taxon>Eukaryota</taxon>
        <taxon>Fungi</taxon>
        <taxon>Dikarya</taxon>
        <taxon>Ascomycota</taxon>
        <taxon>Pezizomycotina</taxon>
        <taxon>Leotiomycetes</taxon>
        <taxon>Helotiales</taxon>
        <taxon>Sclerotiniaceae</taxon>
        <taxon>Botrytis</taxon>
    </lineage>
</organism>
<name>G2YIG6_BOTF4</name>
<gene>
    <name evidence="1" type="ORF">BofuT4_uP018090.1</name>
</gene>
<dbReference type="InParanoid" id="G2YIG6"/>
<evidence type="ECO:0000313" key="2">
    <source>
        <dbReference type="Proteomes" id="UP000008177"/>
    </source>
</evidence>
<evidence type="ECO:0000313" key="1">
    <source>
        <dbReference type="EMBL" id="CCD51503.1"/>
    </source>
</evidence>
<accession>G2YIG6</accession>
<reference evidence="2" key="1">
    <citation type="journal article" date="2011" name="PLoS Genet.">
        <title>Genomic analysis of the necrotrophic fungal pathogens Sclerotinia sclerotiorum and Botrytis cinerea.</title>
        <authorList>
            <person name="Amselem J."/>
            <person name="Cuomo C.A."/>
            <person name="van Kan J.A."/>
            <person name="Viaud M."/>
            <person name="Benito E.P."/>
            <person name="Couloux A."/>
            <person name="Coutinho P.M."/>
            <person name="de Vries R.P."/>
            <person name="Dyer P.S."/>
            <person name="Fillinger S."/>
            <person name="Fournier E."/>
            <person name="Gout L."/>
            <person name="Hahn M."/>
            <person name="Kohn L."/>
            <person name="Lapalu N."/>
            <person name="Plummer K.M."/>
            <person name="Pradier J.M."/>
            <person name="Quevillon E."/>
            <person name="Sharon A."/>
            <person name="Simon A."/>
            <person name="ten Have A."/>
            <person name="Tudzynski B."/>
            <person name="Tudzynski P."/>
            <person name="Wincker P."/>
            <person name="Andrew M."/>
            <person name="Anthouard V."/>
            <person name="Beever R.E."/>
            <person name="Beffa R."/>
            <person name="Benoit I."/>
            <person name="Bouzid O."/>
            <person name="Brault B."/>
            <person name="Chen Z."/>
            <person name="Choquer M."/>
            <person name="Collemare J."/>
            <person name="Cotton P."/>
            <person name="Danchin E.G."/>
            <person name="Da Silva C."/>
            <person name="Gautier A."/>
            <person name="Giraud C."/>
            <person name="Giraud T."/>
            <person name="Gonzalez C."/>
            <person name="Grossetete S."/>
            <person name="Guldener U."/>
            <person name="Henrissat B."/>
            <person name="Howlett B.J."/>
            <person name="Kodira C."/>
            <person name="Kretschmer M."/>
            <person name="Lappartient A."/>
            <person name="Leroch M."/>
            <person name="Levis C."/>
            <person name="Mauceli E."/>
            <person name="Neuveglise C."/>
            <person name="Oeser B."/>
            <person name="Pearson M."/>
            <person name="Poulain J."/>
            <person name="Poussereau N."/>
            <person name="Quesneville H."/>
            <person name="Rascle C."/>
            <person name="Schumacher J."/>
            <person name="Segurens B."/>
            <person name="Sexton A."/>
            <person name="Silva E."/>
            <person name="Sirven C."/>
            <person name="Soanes D.M."/>
            <person name="Talbot N.J."/>
            <person name="Templeton M."/>
            <person name="Yandava C."/>
            <person name="Yarden O."/>
            <person name="Zeng Q."/>
            <person name="Rollins J.A."/>
            <person name="Lebrun M.H."/>
            <person name="Dickman M."/>
        </authorList>
    </citation>
    <scope>NUCLEOTIDE SEQUENCE [LARGE SCALE GENOMIC DNA]</scope>
    <source>
        <strain evidence="2">T4</strain>
    </source>
</reference>
<proteinExistence type="predicted"/>